<evidence type="ECO:0000313" key="1">
    <source>
        <dbReference type="EMBL" id="PIA53329.1"/>
    </source>
</evidence>
<accession>A0A2G5EC41</accession>
<evidence type="ECO:0000313" key="2">
    <source>
        <dbReference type="Proteomes" id="UP000230069"/>
    </source>
</evidence>
<proteinExistence type="predicted"/>
<keyword evidence="2" id="KW-1185">Reference proteome</keyword>
<gene>
    <name evidence="1" type="ORF">AQUCO_00900123v1</name>
</gene>
<dbReference type="OrthoDB" id="1731546at2759"/>
<dbReference type="Proteomes" id="UP000230069">
    <property type="component" value="Unassembled WGS sequence"/>
</dbReference>
<organism evidence="1 2">
    <name type="scientific">Aquilegia coerulea</name>
    <name type="common">Rocky mountain columbine</name>
    <dbReference type="NCBI Taxonomy" id="218851"/>
    <lineage>
        <taxon>Eukaryota</taxon>
        <taxon>Viridiplantae</taxon>
        <taxon>Streptophyta</taxon>
        <taxon>Embryophyta</taxon>
        <taxon>Tracheophyta</taxon>
        <taxon>Spermatophyta</taxon>
        <taxon>Magnoliopsida</taxon>
        <taxon>Ranunculales</taxon>
        <taxon>Ranunculaceae</taxon>
        <taxon>Thalictroideae</taxon>
        <taxon>Aquilegia</taxon>
    </lineage>
</organism>
<dbReference type="PANTHER" id="PTHR36355:SF1">
    <property type="entry name" value="EXPRESSED PROTEIN"/>
    <property type="match status" value="1"/>
</dbReference>
<protein>
    <submittedName>
        <fullName evidence="1">Uncharacterized protein</fullName>
    </submittedName>
</protein>
<dbReference type="FunCoup" id="A0A2G5EC41">
    <property type="interactions" value="275"/>
</dbReference>
<dbReference type="InParanoid" id="A0A2G5EC41"/>
<dbReference type="EMBL" id="KZ305026">
    <property type="protein sequence ID" value="PIA53329.1"/>
    <property type="molecule type" value="Genomic_DNA"/>
</dbReference>
<dbReference type="PANTHER" id="PTHR36355">
    <property type="entry name" value="EXPRESSED PROTEIN"/>
    <property type="match status" value="1"/>
</dbReference>
<dbReference type="STRING" id="218851.A0A2G5EC41"/>
<name>A0A2G5EC41_AQUCA</name>
<reference evidence="1 2" key="1">
    <citation type="submission" date="2017-09" db="EMBL/GenBank/DDBJ databases">
        <title>WGS assembly of Aquilegia coerulea Goldsmith.</title>
        <authorList>
            <person name="Hodges S."/>
            <person name="Kramer E."/>
            <person name="Nordborg M."/>
            <person name="Tomkins J."/>
            <person name="Borevitz J."/>
            <person name="Derieg N."/>
            <person name="Yan J."/>
            <person name="Mihaltcheva S."/>
            <person name="Hayes R.D."/>
            <person name="Rokhsar D."/>
        </authorList>
    </citation>
    <scope>NUCLEOTIDE SEQUENCE [LARGE SCALE GENOMIC DNA]</scope>
    <source>
        <strain evidence="2">cv. Goldsmith</strain>
    </source>
</reference>
<sequence length="147" mass="16805">MASSTSSPPKVQHVTKASSDELLSKFAEMADSESRTKTSRKRDLQIVKVSKKCRRTDQNDENCESPSSKNGVSLVERKSLLPRSSRRSAVLRQIGIRRLSQLRTKELKHKSLLGTIEKTWRKTVEGASKLFMENHYNRHKRLINDVV</sequence>
<dbReference type="AlphaFoldDB" id="A0A2G5EC41"/>